<dbReference type="PANTHER" id="PTHR46109:SF1">
    <property type="entry name" value="PROTEIN LIN-28 HOMOLOG"/>
    <property type="match status" value="1"/>
</dbReference>
<keyword evidence="4" id="KW-0812">Transmembrane</keyword>
<evidence type="ECO:0000256" key="3">
    <source>
        <dbReference type="RuleBase" id="RU000408"/>
    </source>
</evidence>
<dbReference type="PROSITE" id="PS51857">
    <property type="entry name" value="CSD_2"/>
    <property type="match status" value="1"/>
</dbReference>
<proteinExistence type="predicted"/>
<keyword evidence="4" id="KW-1133">Transmembrane helix</keyword>
<feature type="transmembrane region" description="Helical" evidence="4">
    <location>
        <begin position="32"/>
        <end position="50"/>
    </location>
</feature>
<keyword evidence="2" id="KW-0963">Cytoplasm</keyword>
<reference evidence="6" key="1">
    <citation type="journal article" date="2014" name="Int. J. Syst. Evol. Microbiol.">
        <title>Complete genome sequence of Corynebacterium casei LMG S-19264T (=DSM 44701T), isolated from a smear-ripened cheese.</title>
        <authorList>
            <consortium name="US DOE Joint Genome Institute (JGI-PGF)"/>
            <person name="Walter F."/>
            <person name="Albersmeier A."/>
            <person name="Kalinowski J."/>
            <person name="Ruckert C."/>
        </authorList>
    </citation>
    <scope>NUCLEOTIDE SEQUENCE</scope>
    <source>
        <strain evidence="6">KCTC 23430</strain>
    </source>
</reference>
<reference evidence="6" key="2">
    <citation type="submission" date="2020-09" db="EMBL/GenBank/DDBJ databases">
        <authorList>
            <person name="Sun Q."/>
            <person name="Kim S."/>
        </authorList>
    </citation>
    <scope>NUCLEOTIDE SEQUENCE</scope>
    <source>
        <strain evidence="6">KCTC 23430</strain>
    </source>
</reference>
<dbReference type="InterPro" id="IPR011129">
    <property type="entry name" value="CSD"/>
</dbReference>
<dbReference type="Proteomes" id="UP000644693">
    <property type="component" value="Unassembled WGS sequence"/>
</dbReference>
<dbReference type="PRINTS" id="PR00050">
    <property type="entry name" value="COLDSHOCK"/>
</dbReference>
<dbReference type="InterPro" id="IPR012340">
    <property type="entry name" value="NA-bd_OB-fold"/>
</dbReference>
<dbReference type="GO" id="GO:0005829">
    <property type="term" value="C:cytosol"/>
    <property type="evidence" value="ECO:0007669"/>
    <property type="project" value="UniProtKB-ARBA"/>
</dbReference>
<protein>
    <recommendedName>
        <fullName evidence="5">CSD domain-containing protein</fullName>
    </recommendedName>
</protein>
<evidence type="ECO:0000259" key="5">
    <source>
        <dbReference type="PROSITE" id="PS51857"/>
    </source>
</evidence>
<sequence>MPSVSALIASVIIAICAAVVLTQLAPTATFDLYTAVAIVAASLGSSFATAKLSASTAPQAQQSAATHSDDDAEFGAVKWFNVSKGFGFITLDSGEEVFVHFRSILGEGRRSLRDGQRVRLRVVDTDKGPQAEDVEPVDA</sequence>
<dbReference type="PROSITE" id="PS00352">
    <property type="entry name" value="CSD_1"/>
    <property type="match status" value="1"/>
</dbReference>
<keyword evidence="7" id="KW-1185">Reference proteome</keyword>
<dbReference type="GO" id="GO:0003729">
    <property type="term" value="F:mRNA binding"/>
    <property type="evidence" value="ECO:0007669"/>
    <property type="project" value="TreeGrafter"/>
</dbReference>
<dbReference type="SMART" id="SM00357">
    <property type="entry name" value="CSP"/>
    <property type="match status" value="1"/>
</dbReference>
<dbReference type="SUPFAM" id="SSF50249">
    <property type="entry name" value="Nucleic acid-binding proteins"/>
    <property type="match status" value="1"/>
</dbReference>
<dbReference type="CDD" id="cd04458">
    <property type="entry name" value="CSP_CDS"/>
    <property type="match status" value="1"/>
</dbReference>
<comment type="subcellular location">
    <subcellularLocation>
        <location evidence="1 3">Cytoplasm</location>
    </subcellularLocation>
</comment>
<dbReference type="Pfam" id="PF00313">
    <property type="entry name" value="CSD"/>
    <property type="match status" value="1"/>
</dbReference>
<organism evidence="6 7">
    <name type="scientific">Parahalioglobus pacificus</name>
    <dbReference type="NCBI Taxonomy" id="930806"/>
    <lineage>
        <taxon>Bacteria</taxon>
        <taxon>Pseudomonadati</taxon>
        <taxon>Pseudomonadota</taxon>
        <taxon>Gammaproteobacteria</taxon>
        <taxon>Cellvibrionales</taxon>
        <taxon>Halieaceae</taxon>
        <taxon>Parahalioglobus</taxon>
    </lineage>
</organism>
<dbReference type="InterPro" id="IPR002059">
    <property type="entry name" value="CSP_DNA-bd"/>
</dbReference>
<evidence type="ECO:0000313" key="7">
    <source>
        <dbReference type="Proteomes" id="UP000644693"/>
    </source>
</evidence>
<dbReference type="Gene3D" id="2.40.50.140">
    <property type="entry name" value="Nucleic acid-binding proteins"/>
    <property type="match status" value="1"/>
</dbReference>
<dbReference type="InterPro" id="IPR019844">
    <property type="entry name" value="CSD_CS"/>
</dbReference>
<dbReference type="RefSeq" id="WP_189475190.1">
    <property type="nucleotide sequence ID" value="NZ_BMYM01000001.1"/>
</dbReference>
<gene>
    <name evidence="6" type="ORF">GCM10007053_07130</name>
</gene>
<dbReference type="EMBL" id="BMYM01000001">
    <property type="protein sequence ID" value="GHD28093.1"/>
    <property type="molecule type" value="Genomic_DNA"/>
</dbReference>
<keyword evidence="4" id="KW-0472">Membrane</keyword>
<evidence type="ECO:0000313" key="6">
    <source>
        <dbReference type="EMBL" id="GHD28093.1"/>
    </source>
</evidence>
<name>A0A918XEU5_9GAMM</name>
<dbReference type="PANTHER" id="PTHR46109">
    <property type="entry name" value="PROTEIN LIN-28"/>
    <property type="match status" value="1"/>
</dbReference>
<dbReference type="GO" id="GO:0031054">
    <property type="term" value="P:pre-miRNA processing"/>
    <property type="evidence" value="ECO:0007669"/>
    <property type="project" value="TreeGrafter"/>
</dbReference>
<feature type="domain" description="CSD" evidence="5">
    <location>
        <begin position="72"/>
        <end position="136"/>
    </location>
</feature>
<dbReference type="InterPro" id="IPR051373">
    <property type="entry name" value="Lin-28_RNA-binding"/>
</dbReference>
<comment type="caution">
    <text evidence="6">The sequence shown here is derived from an EMBL/GenBank/DDBJ whole genome shotgun (WGS) entry which is preliminary data.</text>
</comment>
<evidence type="ECO:0000256" key="4">
    <source>
        <dbReference type="SAM" id="Phobius"/>
    </source>
</evidence>
<dbReference type="AlphaFoldDB" id="A0A918XEU5"/>
<accession>A0A918XEU5</accession>
<evidence type="ECO:0000256" key="2">
    <source>
        <dbReference type="ARBA" id="ARBA00022490"/>
    </source>
</evidence>
<evidence type="ECO:0000256" key="1">
    <source>
        <dbReference type="ARBA" id="ARBA00004496"/>
    </source>
</evidence>